<proteinExistence type="predicted"/>
<protein>
    <recommendedName>
        <fullName evidence="4">DUF1844 domain-containing protein</fullName>
    </recommendedName>
</protein>
<reference evidence="2 3" key="1">
    <citation type="journal article" date="2014" name="Nature">
        <title>An environmental bacterial taxon with a large and distinct metabolic repertoire.</title>
        <authorList>
            <person name="Wilson M.C."/>
            <person name="Mori T."/>
            <person name="Ruckert C."/>
            <person name="Uria A.R."/>
            <person name="Helf M.J."/>
            <person name="Takada K."/>
            <person name="Gernert C."/>
            <person name="Steffens U.A."/>
            <person name="Heycke N."/>
            <person name="Schmitt S."/>
            <person name="Rinke C."/>
            <person name="Helfrich E.J."/>
            <person name="Brachmann A.O."/>
            <person name="Gurgui C."/>
            <person name="Wakimoto T."/>
            <person name="Kracht M."/>
            <person name="Crusemann M."/>
            <person name="Hentschel U."/>
            <person name="Abe I."/>
            <person name="Matsunaga S."/>
            <person name="Kalinowski J."/>
            <person name="Takeyama H."/>
            <person name="Piel J."/>
        </authorList>
    </citation>
    <scope>NUCLEOTIDE SEQUENCE [LARGE SCALE GENOMIC DNA]</scope>
    <source>
        <strain evidence="3">TSY2</strain>
    </source>
</reference>
<dbReference type="Proteomes" id="UP000019140">
    <property type="component" value="Unassembled WGS sequence"/>
</dbReference>
<feature type="compositionally biased region" description="Basic and acidic residues" evidence="1">
    <location>
        <begin position="18"/>
        <end position="40"/>
    </location>
</feature>
<dbReference type="InterPro" id="IPR014995">
    <property type="entry name" value="DUF1844"/>
</dbReference>
<dbReference type="AlphaFoldDB" id="W4M6L6"/>
<dbReference type="Pfam" id="PF08899">
    <property type="entry name" value="DUF1844"/>
    <property type="match status" value="1"/>
</dbReference>
<comment type="caution">
    <text evidence="2">The sequence shown here is derived from an EMBL/GenBank/DDBJ whole genome shotgun (WGS) entry which is preliminary data.</text>
</comment>
<feature type="compositionally biased region" description="Pro residues" evidence="1">
    <location>
        <begin position="41"/>
        <end position="52"/>
    </location>
</feature>
<feature type="region of interest" description="Disordered" evidence="1">
    <location>
        <begin position="1"/>
        <end position="77"/>
    </location>
</feature>
<dbReference type="HOGENOM" id="CLU_136189_0_1_7"/>
<evidence type="ECO:0008006" key="4">
    <source>
        <dbReference type="Google" id="ProtNLM"/>
    </source>
</evidence>
<feature type="compositionally biased region" description="Acidic residues" evidence="1">
    <location>
        <begin position="1"/>
        <end position="11"/>
    </location>
</feature>
<organism evidence="2 3">
    <name type="scientific">Candidatus Entotheonella gemina</name>
    <dbReference type="NCBI Taxonomy" id="1429439"/>
    <lineage>
        <taxon>Bacteria</taxon>
        <taxon>Pseudomonadati</taxon>
        <taxon>Nitrospinota/Tectimicrobiota group</taxon>
        <taxon>Candidatus Tectimicrobiota</taxon>
        <taxon>Candidatus Entotheonellia</taxon>
        <taxon>Candidatus Entotheonellales</taxon>
        <taxon>Candidatus Entotheonellaceae</taxon>
        <taxon>Candidatus Entotheonella</taxon>
    </lineage>
</organism>
<sequence length="158" mass="17478">MMPQDREEEQQEQGFIVSDKRLFTREGARREGSSRPEPSRPEPPPPPPPPRAAEPSMADSPPPGAGMPPEGDVPPADFSTYVIMLANTVMMMLGQVPDPVTQQRRLDLTQAKHTIDILMMLQEKTRGNLDAEEMKLLDDVMPQLQMAYVSISRQAGAG</sequence>
<keyword evidence="3" id="KW-1185">Reference proteome</keyword>
<evidence type="ECO:0000313" key="3">
    <source>
        <dbReference type="Proteomes" id="UP000019140"/>
    </source>
</evidence>
<evidence type="ECO:0000313" key="2">
    <source>
        <dbReference type="EMBL" id="ETX05808.1"/>
    </source>
</evidence>
<accession>W4M6L6</accession>
<evidence type="ECO:0000256" key="1">
    <source>
        <dbReference type="SAM" id="MobiDB-lite"/>
    </source>
</evidence>
<name>W4M6L6_9BACT</name>
<gene>
    <name evidence="2" type="ORF">ETSY2_20800</name>
</gene>
<dbReference type="EMBL" id="AZHX01000860">
    <property type="protein sequence ID" value="ETX05808.1"/>
    <property type="molecule type" value="Genomic_DNA"/>
</dbReference>